<dbReference type="PANTHER" id="PTHR37299:SF1">
    <property type="entry name" value="STAGE 0 SPORULATION PROTEIN A HOMOLOG"/>
    <property type="match status" value="1"/>
</dbReference>
<feature type="modified residue" description="4-aspartylphosphate" evidence="1">
    <location>
        <position position="62"/>
    </location>
</feature>
<name>A0A7Y0HUK0_9BIFI</name>
<dbReference type="SMART" id="SM00850">
    <property type="entry name" value="LytTR"/>
    <property type="match status" value="1"/>
</dbReference>
<dbReference type="Gene3D" id="3.40.50.2300">
    <property type="match status" value="1"/>
</dbReference>
<reference evidence="4 5" key="1">
    <citation type="submission" date="2020-02" db="EMBL/GenBank/DDBJ databases">
        <title>Characterization of phylogenetic diversity of novel bifidobacterial species isolated in Czech ZOOs.</title>
        <authorList>
            <person name="Lugli G.A."/>
            <person name="Vera N.B."/>
            <person name="Ventura M."/>
        </authorList>
    </citation>
    <scope>NUCLEOTIDE SEQUENCE [LARGE SCALE GENOMIC DNA]</scope>
    <source>
        <strain evidence="4 5">DSM 109957</strain>
    </source>
</reference>
<dbReference type="CDD" id="cd00156">
    <property type="entry name" value="REC"/>
    <property type="match status" value="1"/>
</dbReference>
<organism evidence="4 5">
    <name type="scientific">Bifidobacterium oedipodis</name>
    <dbReference type="NCBI Taxonomy" id="2675322"/>
    <lineage>
        <taxon>Bacteria</taxon>
        <taxon>Bacillati</taxon>
        <taxon>Actinomycetota</taxon>
        <taxon>Actinomycetes</taxon>
        <taxon>Bifidobacteriales</taxon>
        <taxon>Bifidobacteriaceae</taxon>
        <taxon>Bifidobacterium</taxon>
    </lineage>
</organism>
<dbReference type="GO" id="GO:0003677">
    <property type="term" value="F:DNA binding"/>
    <property type="evidence" value="ECO:0007669"/>
    <property type="project" value="InterPro"/>
</dbReference>
<evidence type="ECO:0000313" key="4">
    <source>
        <dbReference type="EMBL" id="NMM94834.1"/>
    </source>
</evidence>
<feature type="domain" description="Response regulatory" evidence="2">
    <location>
        <begin position="8"/>
        <end position="125"/>
    </location>
</feature>
<sequence>MTTVEKLSVAVVDDEQSIRASLVELLHRYEQEHPAVFTICEYSSGEELLRGYRCEFDLVLMDVMMGGADGFDIAHGLRQYDRQTSLVFVTSISQMAIRGYEVGAQSYLLKPVSYFALEHELDRCVAAKRRSQTDMLTMSVAGGVARVPLGDIQYLESGKGHKVIVHAFDATYEFVGTLKSFKEQLEDRGFASCNACYLVNMRHVTSVQRDNCDVRGGVSLGISRRCKTPFIQALADFVA</sequence>
<comment type="caution">
    <text evidence="4">The sequence shown here is derived from an EMBL/GenBank/DDBJ whole genome shotgun (WGS) entry which is preliminary data.</text>
</comment>
<protein>
    <submittedName>
        <fullName evidence="4">Response regulator of the LytR/AlgR family</fullName>
    </submittedName>
</protein>
<evidence type="ECO:0000256" key="1">
    <source>
        <dbReference type="PROSITE-ProRule" id="PRU00169"/>
    </source>
</evidence>
<dbReference type="InterPro" id="IPR046947">
    <property type="entry name" value="LytR-like"/>
</dbReference>
<dbReference type="Proteomes" id="UP000532194">
    <property type="component" value="Unassembled WGS sequence"/>
</dbReference>
<feature type="domain" description="HTH LytTR-type" evidence="3">
    <location>
        <begin position="136"/>
        <end position="225"/>
    </location>
</feature>
<dbReference type="SUPFAM" id="SSF52172">
    <property type="entry name" value="CheY-like"/>
    <property type="match status" value="1"/>
</dbReference>
<keyword evidence="5" id="KW-1185">Reference proteome</keyword>
<dbReference type="AlphaFoldDB" id="A0A7Y0HUK0"/>
<evidence type="ECO:0000259" key="2">
    <source>
        <dbReference type="PROSITE" id="PS50110"/>
    </source>
</evidence>
<evidence type="ECO:0000259" key="3">
    <source>
        <dbReference type="PROSITE" id="PS50930"/>
    </source>
</evidence>
<gene>
    <name evidence="4" type="ORF">G1C95_2022</name>
</gene>
<dbReference type="EMBL" id="JAAIII010000006">
    <property type="protein sequence ID" value="NMM94834.1"/>
    <property type="molecule type" value="Genomic_DNA"/>
</dbReference>
<dbReference type="PANTHER" id="PTHR37299">
    <property type="entry name" value="TRANSCRIPTIONAL REGULATOR-RELATED"/>
    <property type="match status" value="1"/>
</dbReference>
<dbReference type="SMART" id="SM00448">
    <property type="entry name" value="REC"/>
    <property type="match status" value="1"/>
</dbReference>
<dbReference type="Pfam" id="PF04397">
    <property type="entry name" value="LytTR"/>
    <property type="match status" value="1"/>
</dbReference>
<dbReference type="Pfam" id="PF00072">
    <property type="entry name" value="Response_reg"/>
    <property type="match status" value="1"/>
</dbReference>
<dbReference type="Gene3D" id="2.40.50.1020">
    <property type="entry name" value="LytTr DNA-binding domain"/>
    <property type="match status" value="1"/>
</dbReference>
<dbReference type="PROSITE" id="PS50110">
    <property type="entry name" value="RESPONSE_REGULATORY"/>
    <property type="match status" value="1"/>
</dbReference>
<evidence type="ECO:0000313" key="5">
    <source>
        <dbReference type="Proteomes" id="UP000532194"/>
    </source>
</evidence>
<dbReference type="RefSeq" id="WP_169172836.1">
    <property type="nucleotide sequence ID" value="NZ_JAAIII010000006.1"/>
</dbReference>
<dbReference type="PROSITE" id="PS50930">
    <property type="entry name" value="HTH_LYTTR"/>
    <property type="match status" value="1"/>
</dbReference>
<dbReference type="GO" id="GO:0000156">
    <property type="term" value="F:phosphorelay response regulator activity"/>
    <property type="evidence" value="ECO:0007669"/>
    <property type="project" value="InterPro"/>
</dbReference>
<dbReference type="InterPro" id="IPR001789">
    <property type="entry name" value="Sig_transdc_resp-reg_receiver"/>
</dbReference>
<accession>A0A7Y0HUK0</accession>
<dbReference type="InterPro" id="IPR011006">
    <property type="entry name" value="CheY-like_superfamily"/>
</dbReference>
<dbReference type="InterPro" id="IPR007492">
    <property type="entry name" value="LytTR_DNA-bd_dom"/>
</dbReference>
<proteinExistence type="predicted"/>
<keyword evidence="1" id="KW-0597">Phosphoprotein</keyword>